<dbReference type="GeneID" id="17250080"/>
<name>A0A0D3HY62_EMIH1</name>
<protein>
    <submittedName>
        <fullName evidence="1">Uncharacterized protein</fullName>
    </submittedName>
</protein>
<proteinExistence type="predicted"/>
<reference evidence="2" key="1">
    <citation type="journal article" date="2013" name="Nature">
        <title>Pan genome of the phytoplankton Emiliania underpins its global distribution.</title>
        <authorList>
            <person name="Read B.A."/>
            <person name="Kegel J."/>
            <person name="Klute M.J."/>
            <person name="Kuo A."/>
            <person name="Lefebvre S.C."/>
            <person name="Maumus F."/>
            <person name="Mayer C."/>
            <person name="Miller J."/>
            <person name="Monier A."/>
            <person name="Salamov A."/>
            <person name="Young J."/>
            <person name="Aguilar M."/>
            <person name="Claverie J.M."/>
            <person name="Frickenhaus S."/>
            <person name="Gonzalez K."/>
            <person name="Herman E.K."/>
            <person name="Lin Y.C."/>
            <person name="Napier J."/>
            <person name="Ogata H."/>
            <person name="Sarno A.F."/>
            <person name="Shmutz J."/>
            <person name="Schroeder D."/>
            <person name="de Vargas C."/>
            <person name="Verret F."/>
            <person name="von Dassow P."/>
            <person name="Valentin K."/>
            <person name="Van de Peer Y."/>
            <person name="Wheeler G."/>
            <person name="Dacks J.B."/>
            <person name="Delwiche C.F."/>
            <person name="Dyhrman S.T."/>
            <person name="Glockner G."/>
            <person name="John U."/>
            <person name="Richards T."/>
            <person name="Worden A.Z."/>
            <person name="Zhang X."/>
            <person name="Grigoriev I.V."/>
            <person name="Allen A.E."/>
            <person name="Bidle K."/>
            <person name="Borodovsky M."/>
            <person name="Bowler C."/>
            <person name="Brownlee C."/>
            <person name="Cock J.M."/>
            <person name="Elias M."/>
            <person name="Gladyshev V.N."/>
            <person name="Groth M."/>
            <person name="Guda C."/>
            <person name="Hadaegh A."/>
            <person name="Iglesias-Rodriguez M.D."/>
            <person name="Jenkins J."/>
            <person name="Jones B.M."/>
            <person name="Lawson T."/>
            <person name="Leese F."/>
            <person name="Lindquist E."/>
            <person name="Lobanov A."/>
            <person name="Lomsadze A."/>
            <person name="Malik S.B."/>
            <person name="Marsh M.E."/>
            <person name="Mackinder L."/>
            <person name="Mock T."/>
            <person name="Mueller-Roeber B."/>
            <person name="Pagarete A."/>
            <person name="Parker M."/>
            <person name="Probert I."/>
            <person name="Quesneville H."/>
            <person name="Raines C."/>
            <person name="Rensing S.A."/>
            <person name="Riano-Pachon D.M."/>
            <person name="Richier S."/>
            <person name="Rokitta S."/>
            <person name="Shiraiwa Y."/>
            <person name="Soanes D.M."/>
            <person name="van der Giezen M."/>
            <person name="Wahlund T.M."/>
            <person name="Williams B."/>
            <person name="Wilson W."/>
            <person name="Wolfe G."/>
            <person name="Wurch L.L."/>
        </authorList>
    </citation>
    <scope>NUCLEOTIDE SEQUENCE</scope>
</reference>
<dbReference type="HOGENOM" id="CLU_1279737_0_0_1"/>
<dbReference type="Proteomes" id="UP000013827">
    <property type="component" value="Unassembled WGS sequence"/>
</dbReference>
<evidence type="ECO:0000313" key="1">
    <source>
        <dbReference type="EnsemblProtists" id="EOD03947"/>
    </source>
</evidence>
<dbReference type="RefSeq" id="XP_005756376.1">
    <property type="nucleotide sequence ID" value="XM_005756319.1"/>
</dbReference>
<dbReference type="KEGG" id="ehx:EMIHUDRAFT_439366"/>
<evidence type="ECO:0000313" key="2">
    <source>
        <dbReference type="Proteomes" id="UP000013827"/>
    </source>
</evidence>
<sequence>MDCLLSGEHDLEKCFAEAVKVGELPASGWPRFDFVLRRGNGTTLCSDHERSPGFFLFLRKDLLAATPMSRADYQWIEAKAGQTGWLFKAARKALVEGIHPRSPCEYSFEPEARWVEMAWLFRGGGKGSKTAEEVRSVRVNSPTAAGRPPLDWAVLNRQALAARRKRLALPALQLQKKVSFQGSEEVIGALDDMLAAKAKAESPKASMDLTDFMLTG</sequence>
<organism evidence="1 2">
    <name type="scientific">Emiliania huxleyi (strain CCMP1516)</name>
    <dbReference type="NCBI Taxonomy" id="280463"/>
    <lineage>
        <taxon>Eukaryota</taxon>
        <taxon>Haptista</taxon>
        <taxon>Haptophyta</taxon>
        <taxon>Prymnesiophyceae</taxon>
        <taxon>Isochrysidales</taxon>
        <taxon>Noelaerhabdaceae</taxon>
        <taxon>Emiliania</taxon>
    </lineage>
</organism>
<accession>A0A0D3HY62</accession>
<dbReference type="EnsemblProtists" id="EOD03947">
    <property type="protein sequence ID" value="EOD03947"/>
    <property type="gene ID" value="EMIHUDRAFT_439366"/>
</dbReference>
<keyword evidence="2" id="KW-1185">Reference proteome</keyword>
<dbReference type="AlphaFoldDB" id="A0A0D3HY62"/>
<reference evidence="1" key="2">
    <citation type="submission" date="2024-10" db="UniProtKB">
        <authorList>
            <consortium name="EnsemblProtists"/>
        </authorList>
    </citation>
    <scope>IDENTIFICATION</scope>
</reference>
<dbReference type="PaxDb" id="2903-EOD03947"/>